<reference evidence="4" key="1">
    <citation type="submission" date="2025-08" db="UniProtKB">
        <authorList>
            <consortium name="Ensembl"/>
        </authorList>
    </citation>
    <scope>IDENTIFICATION</scope>
</reference>
<dbReference type="Pfam" id="PF08718">
    <property type="entry name" value="GLTP"/>
    <property type="match status" value="1"/>
</dbReference>
<name>A0A8D2CRZ0_SCIVU</name>
<dbReference type="SUPFAM" id="SSF110004">
    <property type="entry name" value="Glycolipid transfer protein, GLTP"/>
    <property type="match status" value="1"/>
</dbReference>
<protein>
    <submittedName>
        <fullName evidence="4">Glycolipid transfer protein domain containing 2</fullName>
    </submittedName>
</protein>
<accession>A0A8D2CRZ0</accession>
<dbReference type="Ensembl" id="ENSSVLT00005015449.1">
    <property type="protein sequence ID" value="ENSSVLP00005013962.1"/>
    <property type="gene ID" value="ENSSVLG00005011056.1"/>
</dbReference>
<dbReference type="OrthoDB" id="116883at2759"/>
<feature type="transmembrane region" description="Helical" evidence="2">
    <location>
        <begin position="13"/>
        <end position="32"/>
    </location>
</feature>
<reference evidence="4" key="2">
    <citation type="submission" date="2025-09" db="UniProtKB">
        <authorList>
            <consortium name="Ensembl"/>
        </authorList>
    </citation>
    <scope>IDENTIFICATION</scope>
</reference>
<keyword evidence="5" id="KW-1185">Reference proteome</keyword>
<feature type="domain" description="Glycolipid transfer protein" evidence="3">
    <location>
        <begin position="122"/>
        <end position="261"/>
    </location>
</feature>
<evidence type="ECO:0000313" key="4">
    <source>
        <dbReference type="Ensembl" id="ENSSVLP00005013962.1"/>
    </source>
</evidence>
<dbReference type="FunFam" id="1.10.3520.10:FF:000002">
    <property type="entry name" value="Ceramide-1-phosphate transfer protein"/>
    <property type="match status" value="1"/>
</dbReference>
<evidence type="ECO:0000313" key="5">
    <source>
        <dbReference type="Proteomes" id="UP000694564"/>
    </source>
</evidence>
<dbReference type="PANTHER" id="PTHR10219:SF19">
    <property type="entry name" value="GLYCOLIPID TRANSFER PROTEIN DOMAIN-CONTAINING PROTEIN 2"/>
    <property type="match status" value="1"/>
</dbReference>
<dbReference type="InterPro" id="IPR036497">
    <property type="entry name" value="GLTP_sf"/>
</dbReference>
<evidence type="ECO:0000256" key="2">
    <source>
        <dbReference type="SAM" id="Phobius"/>
    </source>
</evidence>
<evidence type="ECO:0000259" key="3">
    <source>
        <dbReference type="Pfam" id="PF08718"/>
    </source>
</evidence>
<evidence type="ECO:0000256" key="1">
    <source>
        <dbReference type="ARBA" id="ARBA00007148"/>
    </source>
</evidence>
<dbReference type="GO" id="GO:0016020">
    <property type="term" value="C:membrane"/>
    <property type="evidence" value="ECO:0007669"/>
    <property type="project" value="TreeGrafter"/>
</dbReference>
<keyword evidence="2" id="KW-0812">Transmembrane</keyword>
<dbReference type="GeneTree" id="ENSGT00940000162518"/>
<dbReference type="Proteomes" id="UP000694564">
    <property type="component" value="Chromosome 3"/>
</dbReference>
<sequence length="303" mass="32428">MGVSLTPLALQCWFRQAIPLTIFVLLLLYSVLRTLSRPSEPRLPSPDLTAQLHLFPSVLSGLRPGAGSALTPFPSCLPLGPASVRTSGGPKREKPPCLGPPGVLGRMIRPFHASLNLEGDVELFQYLAGWRELIKFLTPLGSIFAFVTSEAFTKVTALEARVHGPDSTHYTSLRAGLLEPLGRVPRASAGASGSLFLLHGALRRSQICLHRVASGTLGGRDASVQCGEVYRSVLAPHHPWLIRQAAHIALLVLSSRGRLLELECPGTREADARTALARAAGTLEDVYNLTQGLLAGHGLLQLA</sequence>
<dbReference type="Gene3D" id="1.10.3520.10">
    <property type="entry name" value="Glycolipid transfer protein"/>
    <property type="match status" value="1"/>
</dbReference>
<organism evidence="4 5">
    <name type="scientific">Sciurus vulgaris</name>
    <name type="common">Eurasian red squirrel</name>
    <dbReference type="NCBI Taxonomy" id="55149"/>
    <lineage>
        <taxon>Eukaryota</taxon>
        <taxon>Metazoa</taxon>
        <taxon>Chordata</taxon>
        <taxon>Craniata</taxon>
        <taxon>Vertebrata</taxon>
        <taxon>Euteleostomi</taxon>
        <taxon>Mammalia</taxon>
        <taxon>Eutheria</taxon>
        <taxon>Euarchontoglires</taxon>
        <taxon>Glires</taxon>
        <taxon>Rodentia</taxon>
        <taxon>Sciuromorpha</taxon>
        <taxon>Sciuridae</taxon>
        <taxon>Sciurinae</taxon>
        <taxon>Sciurini</taxon>
        <taxon>Sciurus</taxon>
    </lineage>
</organism>
<keyword evidence="2" id="KW-0472">Membrane</keyword>
<dbReference type="PANTHER" id="PTHR10219">
    <property type="entry name" value="GLYCOLIPID TRANSFER PROTEIN-RELATED"/>
    <property type="match status" value="1"/>
</dbReference>
<dbReference type="AlphaFoldDB" id="A0A8D2CRZ0"/>
<comment type="similarity">
    <text evidence="1">Belongs to the GLTP family.</text>
</comment>
<keyword evidence="2" id="KW-1133">Transmembrane helix</keyword>
<gene>
    <name evidence="4" type="primary">GLTPD2</name>
</gene>
<dbReference type="GO" id="GO:1902388">
    <property type="term" value="F:ceramide 1-phosphate transfer activity"/>
    <property type="evidence" value="ECO:0007669"/>
    <property type="project" value="TreeGrafter"/>
</dbReference>
<dbReference type="InterPro" id="IPR014830">
    <property type="entry name" value="Glycolipid_transfer_prot_dom"/>
</dbReference>
<dbReference type="GO" id="GO:1902387">
    <property type="term" value="F:ceramide 1-phosphate binding"/>
    <property type="evidence" value="ECO:0007669"/>
    <property type="project" value="TreeGrafter"/>
</dbReference>
<proteinExistence type="inferred from homology"/>
<dbReference type="GO" id="GO:0005829">
    <property type="term" value="C:cytosol"/>
    <property type="evidence" value="ECO:0007669"/>
    <property type="project" value="TreeGrafter"/>
</dbReference>
<dbReference type="GO" id="GO:0032691">
    <property type="term" value="P:negative regulation of interleukin-1 beta production"/>
    <property type="evidence" value="ECO:0007669"/>
    <property type="project" value="UniProtKB-ARBA"/>
</dbReference>